<dbReference type="PANTHER" id="PTHR11205">
    <property type="entry name" value="RIBOSOMAL PROTEIN S7"/>
    <property type="match status" value="1"/>
</dbReference>
<evidence type="ECO:0000313" key="11">
    <source>
        <dbReference type="Proteomes" id="UP000054567"/>
    </source>
</evidence>
<evidence type="ECO:0000256" key="5">
    <source>
        <dbReference type="ARBA" id="ARBA00023274"/>
    </source>
</evidence>
<evidence type="ECO:0000256" key="8">
    <source>
        <dbReference type="SAM" id="MobiDB-lite"/>
    </source>
</evidence>
<dbReference type="GO" id="GO:0005840">
    <property type="term" value="C:ribosome"/>
    <property type="evidence" value="ECO:0007669"/>
    <property type="project" value="UniProtKB-KW"/>
</dbReference>
<dbReference type="EMBL" id="DS268112">
    <property type="protein sequence ID" value="KMM70506.1"/>
    <property type="molecule type" value="Genomic_DNA"/>
</dbReference>
<accession>A0A0J6FBU6</accession>
<feature type="compositionally biased region" description="Polar residues" evidence="8">
    <location>
        <begin position="50"/>
        <end position="64"/>
    </location>
</feature>
<dbReference type="CDD" id="cd14868">
    <property type="entry name" value="uS7_Mitochondria_Fungi"/>
    <property type="match status" value="1"/>
</dbReference>
<dbReference type="VEuPathDB" id="FungiDB:CPAG_06817"/>
<dbReference type="AlphaFoldDB" id="A0A0J6FBU6"/>
<evidence type="ECO:0000256" key="2">
    <source>
        <dbReference type="ARBA" id="ARBA00007151"/>
    </source>
</evidence>
<dbReference type="InterPro" id="IPR000235">
    <property type="entry name" value="Ribosomal_uS7"/>
</dbReference>
<dbReference type="Gene3D" id="1.10.455.10">
    <property type="entry name" value="Ribosomal protein S7 domain"/>
    <property type="match status" value="1"/>
</dbReference>
<dbReference type="Pfam" id="PF00177">
    <property type="entry name" value="Ribosomal_S7"/>
    <property type="match status" value="1"/>
</dbReference>
<feature type="region of interest" description="Disordered" evidence="8">
    <location>
        <begin position="50"/>
        <end position="89"/>
    </location>
</feature>
<dbReference type="GO" id="GO:0006412">
    <property type="term" value="P:translation"/>
    <property type="evidence" value="ECO:0007669"/>
    <property type="project" value="InterPro"/>
</dbReference>
<reference evidence="11" key="3">
    <citation type="journal article" date="2010" name="Genome Res.">
        <title>Population genomic sequencing of Coccidioides fungi reveals recent hybridization and transposon control.</title>
        <authorList>
            <person name="Neafsey D.E."/>
            <person name="Barker B.M."/>
            <person name="Sharpton T.J."/>
            <person name="Stajich J.E."/>
            <person name="Park D.J."/>
            <person name="Whiston E."/>
            <person name="Hung C.-Y."/>
            <person name="McMahan C."/>
            <person name="White J."/>
            <person name="Sykes S."/>
            <person name="Heiman D."/>
            <person name="Young S."/>
            <person name="Zeng Q."/>
            <person name="Abouelleil A."/>
            <person name="Aftuck L."/>
            <person name="Bessette D."/>
            <person name="Brown A."/>
            <person name="FitzGerald M."/>
            <person name="Lui A."/>
            <person name="Macdonald J.P."/>
            <person name="Priest M."/>
            <person name="Orbach M.J."/>
            <person name="Galgiani J.N."/>
            <person name="Kirkland T.N."/>
            <person name="Cole G.T."/>
            <person name="Birren B.W."/>
            <person name="Henn M.R."/>
            <person name="Taylor J.W."/>
            <person name="Rounsley S.D."/>
        </authorList>
    </citation>
    <scope>NUCLEOTIDE SEQUENCE [LARGE SCALE GENOMIC DNA]</scope>
    <source>
        <strain evidence="11">RMSCC 3488</strain>
    </source>
</reference>
<name>A0A0J6FBU6_COCPO</name>
<evidence type="ECO:0000256" key="6">
    <source>
        <dbReference type="ARBA" id="ARBA00037226"/>
    </source>
</evidence>
<comment type="similarity">
    <text evidence="2">Belongs to the universal ribosomal protein uS7 family.</text>
</comment>
<dbReference type="OrthoDB" id="9972728at2759"/>
<evidence type="ECO:0000313" key="10">
    <source>
        <dbReference type="EMBL" id="KMM70506.1"/>
    </source>
</evidence>
<gene>
    <name evidence="10" type="ORF">CPAG_06817</name>
</gene>
<dbReference type="InterPro" id="IPR047988">
    <property type="entry name" value="Ribosomal_uS7m_fungi"/>
</dbReference>
<proteinExistence type="inferred from homology"/>
<evidence type="ECO:0000256" key="1">
    <source>
        <dbReference type="ARBA" id="ARBA00004173"/>
    </source>
</evidence>
<reference evidence="11" key="2">
    <citation type="journal article" date="2009" name="Genome Res.">
        <title>Comparative genomic analyses of the human fungal pathogens Coccidioides and their relatives.</title>
        <authorList>
            <person name="Sharpton T.J."/>
            <person name="Stajich J.E."/>
            <person name="Rounsley S.D."/>
            <person name="Gardner M.J."/>
            <person name="Wortman J.R."/>
            <person name="Jordar V.S."/>
            <person name="Maiti R."/>
            <person name="Kodira C.D."/>
            <person name="Neafsey D.E."/>
            <person name="Zeng Q."/>
            <person name="Hung C.-Y."/>
            <person name="McMahan C."/>
            <person name="Muszewska A."/>
            <person name="Grynberg M."/>
            <person name="Mandel M.A."/>
            <person name="Kellner E.M."/>
            <person name="Barker B.M."/>
            <person name="Galgiani J.N."/>
            <person name="Orbach M.J."/>
            <person name="Kirkland T.N."/>
            <person name="Cole G.T."/>
            <person name="Henn M.R."/>
            <person name="Birren B.W."/>
            <person name="Taylor J.W."/>
        </authorList>
    </citation>
    <scope>NUCLEOTIDE SEQUENCE [LARGE SCALE GENOMIC DNA]</scope>
    <source>
        <strain evidence="11">RMSCC 3488</strain>
    </source>
</reference>
<dbReference type="InterPro" id="IPR023798">
    <property type="entry name" value="Ribosomal_uS7_dom"/>
</dbReference>
<reference evidence="10 11" key="1">
    <citation type="submission" date="2007-06" db="EMBL/GenBank/DDBJ databases">
        <title>The Genome Sequence of Coccidioides posadasii RMSCC_3488.</title>
        <authorList>
            <consortium name="Coccidioides Genome Resources Consortium"/>
            <consortium name="The Broad Institute Genome Sequencing Platform"/>
            <person name="Henn M.R."/>
            <person name="Sykes S."/>
            <person name="Young S."/>
            <person name="Jaffe D."/>
            <person name="Berlin A."/>
            <person name="Alvarez P."/>
            <person name="Butler J."/>
            <person name="Gnerre S."/>
            <person name="Grabherr M."/>
            <person name="Mauceli E."/>
            <person name="Brockman W."/>
            <person name="Kodira C."/>
            <person name="Alvarado L."/>
            <person name="Zeng Q."/>
            <person name="Crawford M."/>
            <person name="Antoine C."/>
            <person name="Devon K."/>
            <person name="Galgiani J."/>
            <person name="Orsborn K."/>
            <person name="Lewis M.L."/>
            <person name="Nusbaum C."/>
            <person name="Galagan J."/>
            <person name="Birren B."/>
        </authorList>
    </citation>
    <scope>NUCLEOTIDE SEQUENCE [LARGE SCALE GENOMIC DNA]</scope>
    <source>
        <strain evidence="10 11">RMSCC 3488</strain>
    </source>
</reference>
<dbReference type="SUPFAM" id="SSF47973">
    <property type="entry name" value="Ribosomal protein S7"/>
    <property type="match status" value="1"/>
</dbReference>
<organism evidence="10 11">
    <name type="scientific">Coccidioides posadasii RMSCC 3488</name>
    <dbReference type="NCBI Taxonomy" id="454284"/>
    <lineage>
        <taxon>Eukaryota</taxon>
        <taxon>Fungi</taxon>
        <taxon>Dikarya</taxon>
        <taxon>Ascomycota</taxon>
        <taxon>Pezizomycotina</taxon>
        <taxon>Eurotiomycetes</taxon>
        <taxon>Eurotiomycetidae</taxon>
        <taxon>Onygenales</taxon>
        <taxon>Onygenaceae</taxon>
        <taxon>Coccidioides</taxon>
    </lineage>
</organism>
<evidence type="ECO:0000256" key="7">
    <source>
        <dbReference type="ARBA" id="ARBA00039306"/>
    </source>
</evidence>
<keyword evidence="5" id="KW-0687">Ribonucleoprotein</keyword>
<comment type="function">
    <text evidence="6">Component of the mitochondrial ribosome (mitoribosome), a dedicated translation machinery responsible for the synthesis of mitochondrial genome-encoded proteins, including at least some of the essential transmembrane subunits of the mitochondrial respiratory chain. The mitoribosomes are attached to the mitochondrial inner membrane and translation products are cotranslationally integrated into the membrane.</text>
</comment>
<sequence length="371" mass="40456">MPPRIKLLAAIRHASSYPISGSARARNGVIGGCGGTKCTSPFAGLISTTQATSYQRRMNSTSSDSGKDGADEARGPNQDQLPHVSEEAAQTAKILNKRCGDVGGPELEQGTPVEEILKRDKDALKNMPKVLRDEIAAKNNSGSRSFSTYTRQRQQDMQNSGVEPSAAAVAEMIAAAGEIATLEKKGYKFDPPSTDLPRSENLKRRYEPLVDQFTKMLMKDGKLSLAQKHMNMILDHLRTSPPPAVNPTRPLLPGPPTPQLPLNPVLYLTQVIDSVAPLIKIRQLKGAAGGGMSLPIPQPLSLRQRRRTAIKWILDASEKRRDTQFAMRVANEVVAAAEGRSSVWEKRSQVHKQGTTARANLRYAPGASRRR</sequence>
<keyword evidence="4" id="KW-0496">Mitochondrion</keyword>
<dbReference type="Proteomes" id="UP000054567">
    <property type="component" value="Unassembled WGS sequence"/>
</dbReference>
<evidence type="ECO:0000256" key="4">
    <source>
        <dbReference type="ARBA" id="ARBA00023128"/>
    </source>
</evidence>
<comment type="subcellular location">
    <subcellularLocation>
        <location evidence="1">Mitochondrion</location>
    </subcellularLocation>
</comment>
<feature type="compositionally biased region" description="Basic and acidic residues" evidence="8">
    <location>
        <begin position="65"/>
        <end position="74"/>
    </location>
</feature>
<dbReference type="FunFam" id="1.10.455.10:FF:000006">
    <property type="entry name" value="37S ribosomal protein S7, mitochondrial"/>
    <property type="match status" value="1"/>
</dbReference>
<dbReference type="GO" id="GO:1990904">
    <property type="term" value="C:ribonucleoprotein complex"/>
    <property type="evidence" value="ECO:0007669"/>
    <property type="project" value="UniProtKB-KW"/>
</dbReference>
<evidence type="ECO:0000259" key="9">
    <source>
        <dbReference type="Pfam" id="PF00177"/>
    </source>
</evidence>
<evidence type="ECO:0000256" key="3">
    <source>
        <dbReference type="ARBA" id="ARBA00022980"/>
    </source>
</evidence>
<dbReference type="InterPro" id="IPR036823">
    <property type="entry name" value="Ribosomal_uS7_dom_sf"/>
</dbReference>
<dbReference type="GO" id="GO:0005739">
    <property type="term" value="C:mitochondrion"/>
    <property type="evidence" value="ECO:0007669"/>
    <property type="project" value="UniProtKB-SubCell"/>
</dbReference>
<protein>
    <recommendedName>
        <fullName evidence="7">Small ribosomal subunit protein uS7m</fullName>
    </recommendedName>
</protein>
<keyword evidence="3" id="KW-0689">Ribosomal protein</keyword>
<feature type="domain" description="Small ribosomal subunit protein uS7" evidence="9">
    <location>
        <begin position="206"/>
        <end position="358"/>
    </location>
</feature>
<feature type="region of interest" description="Disordered" evidence="8">
    <location>
        <begin position="345"/>
        <end position="371"/>
    </location>
</feature>